<feature type="transmembrane region" description="Helical" evidence="1">
    <location>
        <begin position="125"/>
        <end position="147"/>
    </location>
</feature>
<dbReference type="AlphaFoldDB" id="A0A1F5Z6Y5"/>
<dbReference type="InterPro" id="IPR043993">
    <property type="entry name" value="T4SS_pilin"/>
</dbReference>
<proteinExistence type="predicted"/>
<evidence type="ECO:0000256" key="1">
    <source>
        <dbReference type="SAM" id="Phobius"/>
    </source>
</evidence>
<feature type="transmembrane region" description="Helical" evidence="1">
    <location>
        <begin position="86"/>
        <end position="104"/>
    </location>
</feature>
<comment type="caution">
    <text evidence="3">The sequence shown here is derived from an EMBL/GenBank/DDBJ whole genome shotgun (WGS) entry which is preliminary data.</text>
</comment>
<keyword evidence="2" id="KW-0732">Signal</keyword>
<accession>A0A1F5Z6Y5</accession>
<keyword evidence="1" id="KW-0472">Membrane</keyword>
<keyword evidence="1" id="KW-0812">Transmembrane</keyword>
<organism evidence="3 4">
    <name type="scientific">Candidatus Gottesmanbacteria bacterium RIFCSPHIGHO2_01_FULL_40_15</name>
    <dbReference type="NCBI Taxonomy" id="1798376"/>
    <lineage>
        <taxon>Bacteria</taxon>
        <taxon>Candidatus Gottesmaniibacteriota</taxon>
    </lineage>
</organism>
<evidence type="ECO:0000313" key="3">
    <source>
        <dbReference type="EMBL" id="OGG07902.1"/>
    </source>
</evidence>
<protein>
    <submittedName>
        <fullName evidence="3">Uncharacterized protein</fullName>
    </submittedName>
</protein>
<feature type="signal peptide" evidence="2">
    <location>
        <begin position="1"/>
        <end position="25"/>
    </location>
</feature>
<keyword evidence="1" id="KW-1133">Transmembrane helix</keyword>
<evidence type="ECO:0000313" key="4">
    <source>
        <dbReference type="Proteomes" id="UP000177354"/>
    </source>
</evidence>
<sequence length="157" mass="16758">MPRLFILLSILTILATQLSPSIIFAQPNSPTTVPSCDLCGWCNPLINPKPADWDKCQACIKTPHGYWTVFGCLSTEYTGATFVKSILQIIFGMAGGAAFLAILYGSATVLTSSGNPEKVNAGKDIITSSIMGILIIVFAVFILRVVGFDILKIPGFG</sequence>
<feature type="chain" id="PRO_5009522824" evidence="2">
    <location>
        <begin position="26"/>
        <end position="157"/>
    </location>
</feature>
<dbReference type="Pfam" id="PF18895">
    <property type="entry name" value="T4SS_pilin"/>
    <property type="match status" value="1"/>
</dbReference>
<name>A0A1F5Z6Y5_9BACT</name>
<gene>
    <name evidence="3" type="ORF">A2777_00650</name>
</gene>
<dbReference type="Proteomes" id="UP000177354">
    <property type="component" value="Unassembled WGS sequence"/>
</dbReference>
<evidence type="ECO:0000256" key="2">
    <source>
        <dbReference type="SAM" id="SignalP"/>
    </source>
</evidence>
<reference evidence="3 4" key="1">
    <citation type="journal article" date="2016" name="Nat. Commun.">
        <title>Thousands of microbial genomes shed light on interconnected biogeochemical processes in an aquifer system.</title>
        <authorList>
            <person name="Anantharaman K."/>
            <person name="Brown C.T."/>
            <person name="Hug L.A."/>
            <person name="Sharon I."/>
            <person name="Castelle C.J."/>
            <person name="Probst A.J."/>
            <person name="Thomas B.C."/>
            <person name="Singh A."/>
            <person name="Wilkins M.J."/>
            <person name="Karaoz U."/>
            <person name="Brodie E.L."/>
            <person name="Williams K.H."/>
            <person name="Hubbard S.S."/>
            <person name="Banfield J.F."/>
        </authorList>
    </citation>
    <scope>NUCLEOTIDE SEQUENCE [LARGE SCALE GENOMIC DNA]</scope>
</reference>
<dbReference type="EMBL" id="MFJF01000007">
    <property type="protein sequence ID" value="OGG07902.1"/>
    <property type="molecule type" value="Genomic_DNA"/>
</dbReference>